<organism evidence="3 4">
    <name type="scientific">Ostreococcus tauri</name>
    <name type="common">Marine green alga</name>
    <dbReference type="NCBI Taxonomy" id="70448"/>
    <lineage>
        <taxon>Eukaryota</taxon>
        <taxon>Viridiplantae</taxon>
        <taxon>Chlorophyta</taxon>
        <taxon>Mamiellophyceae</taxon>
        <taxon>Mamiellales</taxon>
        <taxon>Bathycoccaceae</taxon>
        <taxon>Ostreococcus</taxon>
    </lineage>
</organism>
<dbReference type="PANTHER" id="PTHR24320">
    <property type="entry name" value="RETINOL DEHYDROGENASE"/>
    <property type="match status" value="1"/>
</dbReference>
<dbReference type="KEGG" id="ota:OT_ostta04g04430"/>
<dbReference type="PRINTS" id="PR00081">
    <property type="entry name" value="GDHRDH"/>
</dbReference>
<comment type="caution">
    <text evidence="3">The sequence shown here is derived from an EMBL/GenBank/DDBJ whole genome shotgun (WGS) entry which is preliminary data.</text>
</comment>
<evidence type="ECO:0000256" key="2">
    <source>
        <dbReference type="ARBA" id="ARBA00023002"/>
    </source>
</evidence>
<keyword evidence="4" id="KW-1185">Reference proteome</keyword>
<proteinExistence type="inferred from homology"/>
<evidence type="ECO:0000313" key="4">
    <source>
        <dbReference type="Proteomes" id="UP000009170"/>
    </source>
</evidence>
<dbReference type="OrthoDB" id="191139at2759"/>
<sequence>MTLALELARASSRTLGATRRVDDASRRRQAVRPHRPVRAVAADDSTTTTTTSRRGFVRDAAFLSALGLSLGPSTLARAETEGGRERCVLVTGANSGIGLTAARQIAARGKTVVVACRSVEKSERAVREIRADVGADARVVALNVPLELTDLASVREYALALLNRHDLELEVLVCNAGIMAAPLERTKQGHELHFGINHLGHFLLADALTPELRKNGGRVVSVSSLLAMIGDFALDLDDLDWKRRDYDPWYAYGASKAQNVLFADELARREAEHGVVANSLHPGIVTTNLVRYSVPNMVQSNRDLEKERASFLGRLASKAGIRNPDEGGRTSTWLATADEAGDVTGKFFIDPGLVYPGATRAQLVEAGDWFLTSGTEFLAPQLGFPDKLFEWRTEENAKKLWAKSQEMVSEYTI</sequence>
<keyword evidence="2" id="KW-0560">Oxidoreductase</keyword>
<comment type="similarity">
    <text evidence="1">Belongs to the short-chain dehydrogenases/reductases (SDR) family.</text>
</comment>
<dbReference type="Pfam" id="PF00106">
    <property type="entry name" value="adh_short"/>
    <property type="match status" value="1"/>
</dbReference>
<dbReference type="STRING" id="70448.A0A090M6G1"/>
<evidence type="ECO:0000313" key="3">
    <source>
        <dbReference type="EMBL" id="CEF97709.1"/>
    </source>
</evidence>
<dbReference type="SUPFAM" id="SSF51735">
    <property type="entry name" value="NAD(P)-binding Rossmann-fold domains"/>
    <property type="match status" value="1"/>
</dbReference>
<dbReference type="AlphaFoldDB" id="A0A090M6G1"/>
<dbReference type="Gene3D" id="3.40.50.720">
    <property type="entry name" value="NAD(P)-binding Rossmann-like Domain"/>
    <property type="match status" value="1"/>
</dbReference>
<dbReference type="EMBL" id="CAID01000004">
    <property type="protein sequence ID" value="CEF97709.1"/>
    <property type="molecule type" value="Genomic_DNA"/>
</dbReference>
<dbReference type="InterPro" id="IPR036291">
    <property type="entry name" value="NAD(P)-bd_dom_sf"/>
</dbReference>
<evidence type="ECO:0000256" key="1">
    <source>
        <dbReference type="ARBA" id="ARBA00006484"/>
    </source>
</evidence>
<protein>
    <submittedName>
        <fullName evidence="3">Short-chain dehydrogenase/reductase SDR</fullName>
    </submittedName>
</protein>
<gene>
    <name evidence="3" type="ORF">OT_ostta04g04430</name>
</gene>
<reference evidence="4" key="1">
    <citation type="journal article" date="2006" name="Proc. Natl. Acad. Sci. U.S.A.">
        <title>Genome analysis of the smallest free-living eukaryote Ostreococcus tauri unveils many unique features.</title>
        <authorList>
            <person name="Derelle E."/>
            <person name="Ferraz C."/>
            <person name="Rombauts S."/>
            <person name="Rouze P."/>
            <person name="Worden A.Z."/>
            <person name="Robbens S."/>
            <person name="Partensky F."/>
            <person name="Degroeve S."/>
            <person name="Echeynie S."/>
            <person name="Cooke R."/>
            <person name="Saeys Y."/>
            <person name="Wuyts J."/>
            <person name="Jabbari K."/>
            <person name="Bowler C."/>
            <person name="Panaud O."/>
            <person name="Piegu B."/>
            <person name="Ball S.G."/>
            <person name="Ral J.-P."/>
            <person name="Bouget F.-Y."/>
            <person name="Piganeau G."/>
            <person name="De Baets B."/>
            <person name="Picard A."/>
            <person name="Delseny M."/>
            <person name="Demaille J."/>
            <person name="Van de Peer Y."/>
            <person name="Moreau H."/>
        </authorList>
    </citation>
    <scope>NUCLEOTIDE SEQUENCE [LARGE SCALE GENOMIC DNA]</scope>
    <source>
        <strain evidence="4">OTTH 0595 / CCAP 157/2 / RCC745</strain>
    </source>
</reference>
<dbReference type="RefSeq" id="XP_022838841.1">
    <property type="nucleotide sequence ID" value="XM_022984588.1"/>
</dbReference>
<name>A0A090M6G1_OSTTA</name>
<dbReference type="GeneID" id="34945785"/>
<accession>A0A090M6G1</accession>
<dbReference type="InterPro" id="IPR002347">
    <property type="entry name" value="SDR_fam"/>
</dbReference>
<dbReference type="GO" id="GO:0016491">
    <property type="term" value="F:oxidoreductase activity"/>
    <property type="evidence" value="ECO:0007669"/>
    <property type="project" value="UniProtKB-KW"/>
</dbReference>
<dbReference type="Proteomes" id="UP000009170">
    <property type="component" value="Unassembled WGS sequence"/>
</dbReference>
<dbReference type="PANTHER" id="PTHR24320:SF148">
    <property type="entry name" value="NAD(P)-BINDING ROSSMANN-FOLD SUPERFAMILY PROTEIN"/>
    <property type="match status" value="1"/>
</dbReference>
<dbReference type="InParanoid" id="A0A090M6G1"/>
<reference evidence="3 4" key="2">
    <citation type="journal article" date="2014" name="BMC Genomics">
        <title>An improved genome of the model marine alga Ostreococcus tauri unfolds by assessing Illumina de novo assemblies.</title>
        <authorList>
            <person name="Blanc-Mathieu R."/>
            <person name="Verhelst B."/>
            <person name="Derelle E."/>
            <person name="Rombauts S."/>
            <person name="Bouget F.Y."/>
            <person name="Carre I."/>
            <person name="Chateau A."/>
            <person name="Eyre-Walker A."/>
            <person name="Grimsley N."/>
            <person name="Moreau H."/>
            <person name="Piegu B."/>
            <person name="Rivals E."/>
            <person name="Schackwitz W."/>
            <person name="Van de Peer Y."/>
            <person name="Piganeau G."/>
        </authorList>
    </citation>
    <scope>NUCLEOTIDE SEQUENCE [LARGE SCALE GENOMIC DNA]</scope>
    <source>
        <strain evidence="4">OTTH 0595 / CCAP 157/2 / RCC745</strain>
    </source>
</reference>